<keyword evidence="6" id="KW-0813">Transport</keyword>
<comment type="cofactor">
    <cofactor evidence="2">
        <name>Mg(2+)</name>
        <dbReference type="ChEBI" id="CHEBI:18420"/>
    </cofactor>
</comment>
<dbReference type="Gene3D" id="3.20.20.60">
    <property type="entry name" value="Phosphoenolpyruvate-binding domains"/>
    <property type="match status" value="1"/>
</dbReference>
<keyword evidence="15" id="KW-0670">Pyruvate</keyword>
<evidence type="ECO:0000313" key="15">
    <source>
        <dbReference type="EMBL" id="KCZ96440.1"/>
    </source>
</evidence>
<dbReference type="InterPro" id="IPR015813">
    <property type="entry name" value="Pyrv/PenolPyrv_kinase-like_dom"/>
</dbReference>
<evidence type="ECO:0000256" key="6">
    <source>
        <dbReference type="ARBA" id="ARBA00022448"/>
    </source>
</evidence>
<dbReference type="PATRIC" id="fig|1280951.3.peg.430"/>
<keyword evidence="9 15" id="KW-0808">Transferase</keyword>
<dbReference type="Pfam" id="PF02896">
    <property type="entry name" value="PEP-utilizers_C"/>
    <property type="match status" value="1"/>
</dbReference>
<evidence type="ECO:0000259" key="14">
    <source>
        <dbReference type="SMART" id="SM00065"/>
    </source>
</evidence>
<dbReference type="PRINTS" id="PR01736">
    <property type="entry name" value="PHPHTRNFRASE"/>
</dbReference>
<accession>A0A059G0H8</accession>
<dbReference type="PANTHER" id="PTHR46244:SF6">
    <property type="entry name" value="PHOSPHOENOLPYRUVATE-PROTEIN PHOSPHOTRANSFERASE"/>
    <property type="match status" value="1"/>
</dbReference>
<dbReference type="EC" id="2.7.3.9" evidence="5"/>
<dbReference type="Gene3D" id="3.30.450.40">
    <property type="match status" value="1"/>
</dbReference>
<evidence type="ECO:0000256" key="8">
    <source>
        <dbReference type="ARBA" id="ARBA00022597"/>
    </source>
</evidence>
<dbReference type="NCBIfam" id="TIGR01417">
    <property type="entry name" value="PTS_I_fam"/>
    <property type="match status" value="1"/>
</dbReference>
<dbReference type="InterPro" id="IPR036618">
    <property type="entry name" value="PtsI_HPr-bd_sf"/>
</dbReference>
<evidence type="ECO:0000256" key="10">
    <source>
        <dbReference type="ARBA" id="ARBA00022683"/>
    </source>
</evidence>
<dbReference type="InterPro" id="IPR008731">
    <property type="entry name" value="PTS_EIN"/>
</dbReference>
<dbReference type="Proteomes" id="UP000025061">
    <property type="component" value="Unassembled WGS sequence"/>
</dbReference>
<dbReference type="RefSeq" id="WP_011645648.1">
    <property type="nucleotide sequence ID" value="NZ_ARYI01000001.1"/>
</dbReference>
<comment type="subcellular location">
    <subcellularLocation>
        <location evidence="3">Cytoplasm</location>
    </subcellularLocation>
</comment>
<comment type="caution">
    <text evidence="15">The sequence shown here is derived from an EMBL/GenBank/DDBJ whole genome shotgun (WGS) entry which is preliminary data.</text>
</comment>
<dbReference type="Pfam" id="PF01590">
    <property type="entry name" value="GAF"/>
    <property type="match status" value="1"/>
</dbReference>
<keyword evidence="10" id="KW-0598">Phosphotransferase system</keyword>
<keyword evidence="12" id="KW-0418">Kinase</keyword>
<dbReference type="SUPFAM" id="SSF47831">
    <property type="entry name" value="Enzyme I of the PEP:sugar phosphotransferase system HPr-binding (sub)domain"/>
    <property type="match status" value="1"/>
</dbReference>
<evidence type="ECO:0000256" key="7">
    <source>
        <dbReference type="ARBA" id="ARBA00022490"/>
    </source>
</evidence>
<evidence type="ECO:0000256" key="13">
    <source>
        <dbReference type="ARBA" id="ARBA00022842"/>
    </source>
</evidence>
<dbReference type="InterPro" id="IPR008279">
    <property type="entry name" value="PEP-util_enz_mobile_dom"/>
</dbReference>
<dbReference type="GO" id="GO:0008965">
    <property type="term" value="F:phosphoenolpyruvate-protein phosphotransferase activity"/>
    <property type="evidence" value="ECO:0007669"/>
    <property type="project" value="UniProtKB-EC"/>
</dbReference>
<dbReference type="InterPro" id="IPR036637">
    <property type="entry name" value="Phosphohistidine_dom_sf"/>
</dbReference>
<dbReference type="GO" id="GO:0046872">
    <property type="term" value="F:metal ion binding"/>
    <property type="evidence" value="ECO:0007669"/>
    <property type="project" value="UniProtKB-KW"/>
</dbReference>
<evidence type="ECO:0000256" key="9">
    <source>
        <dbReference type="ARBA" id="ARBA00022679"/>
    </source>
</evidence>
<evidence type="ECO:0000256" key="11">
    <source>
        <dbReference type="ARBA" id="ARBA00022723"/>
    </source>
</evidence>
<dbReference type="GO" id="GO:0009401">
    <property type="term" value="P:phosphoenolpyruvate-dependent sugar phosphotransferase system"/>
    <property type="evidence" value="ECO:0007669"/>
    <property type="project" value="UniProtKB-KW"/>
</dbReference>
<dbReference type="SUPFAM" id="SSF55781">
    <property type="entry name" value="GAF domain-like"/>
    <property type="match status" value="1"/>
</dbReference>
<name>A0A059G0H8_9PROT</name>
<dbReference type="GO" id="GO:0005737">
    <property type="term" value="C:cytoplasm"/>
    <property type="evidence" value="ECO:0007669"/>
    <property type="project" value="UniProtKB-SubCell"/>
</dbReference>
<evidence type="ECO:0000256" key="2">
    <source>
        <dbReference type="ARBA" id="ARBA00001946"/>
    </source>
</evidence>
<dbReference type="InterPro" id="IPR003018">
    <property type="entry name" value="GAF"/>
</dbReference>
<dbReference type="Pfam" id="PF00391">
    <property type="entry name" value="PEP-utilizers"/>
    <property type="match status" value="1"/>
</dbReference>
<keyword evidence="7" id="KW-0963">Cytoplasm</keyword>
<evidence type="ECO:0000313" key="16">
    <source>
        <dbReference type="Proteomes" id="UP000025061"/>
    </source>
</evidence>
<dbReference type="PANTHER" id="PTHR46244">
    <property type="entry name" value="PHOSPHOENOLPYRUVATE-PROTEIN PHOSPHOTRANSFERASE"/>
    <property type="match status" value="1"/>
</dbReference>
<dbReference type="OrthoDB" id="9765468at2"/>
<keyword evidence="11" id="KW-0479">Metal-binding</keyword>
<evidence type="ECO:0000256" key="4">
    <source>
        <dbReference type="ARBA" id="ARBA00007837"/>
    </source>
</evidence>
<dbReference type="InterPro" id="IPR050499">
    <property type="entry name" value="PEP-utilizing_PTS_enzyme"/>
</dbReference>
<gene>
    <name evidence="15" type="ORF">HHI_02135</name>
</gene>
<protein>
    <recommendedName>
        <fullName evidence="5">phosphoenolpyruvate--protein phosphotransferase</fullName>
        <ecNumber evidence="5">2.7.3.9</ecNumber>
    </recommendedName>
</protein>
<keyword evidence="8" id="KW-0762">Sugar transport</keyword>
<proteinExistence type="inferred from homology"/>
<comment type="catalytic activity">
    <reaction evidence="1">
        <text>L-histidyl-[protein] + phosphoenolpyruvate = N(pros)-phospho-L-histidyl-[protein] + pyruvate</text>
        <dbReference type="Rhea" id="RHEA:23880"/>
        <dbReference type="Rhea" id="RHEA-COMP:9745"/>
        <dbReference type="Rhea" id="RHEA-COMP:9746"/>
        <dbReference type="ChEBI" id="CHEBI:15361"/>
        <dbReference type="ChEBI" id="CHEBI:29979"/>
        <dbReference type="ChEBI" id="CHEBI:58702"/>
        <dbReference type="ChEBI" id="CHEBI:64837"/>
        <dbReference type="EC" id="2.7.3.9"/>
    </reaction>
</comment>
<dbReference type="InterPro" id="IPR029016">
    <property type="entry name" value="GAF-like_dom_sf"/>
</dbReference>
<evidence type="ECO:0000256" key="1">
    <source>
        <dbReference type="ARBA" id="ARBA00000683"/>
    </source>
</evidence>
<evidence type="ECO:0000256" key="12">
    <source>
        <dbReference type="ARBA" id="ARBA00022777"/>
    </source>
</evidence>
<dbReference type="Gene3D" id="3.50.30.10">
    <property type="entry name" value="Phosphohistidine domain"/>
    <property type="match status" value="1"/>
</dbReference>
<dbReference type="GO" id="GO:0016301">
    <property type="term" value="F:kinase activity"/>
    <property type="evidence" value="ECO:0007669"/>
    <property type="project" value="UniProtKB-KW"/>
</dbReference>
<evidence type="ECO:0000256" key="5">
    <source>
        <dbReference type="ARBA" id="ARBA00012232"/>
    </source>
</evidence>
<evidence type="ECO:0000256" key="3">
    <source>
        <dbReference type="ARBA" id="ARBA00004496"/>
    </source>
</evidence>
<dbReference type="InterPro" id="IPR000121">
    <property type="entry name" value="PEP_util_C"/>
</dbReference>
<dbReference type="SUPFAM" id="SSF51621">
    <property type="entry name" value="Phosphoenolpyruvate/pyruvate domain"/>
    <property type="match status" value="1"/>
</dbReference>
<dbReference type="Gene3D" id="1.10.274.10">
    <property type="entry name" value="PtsI, HPr-binding domain"/>
    <property type="match status" value="1"/>
</dbReference>
<keyword evidence="13" id="KW-0460">Magnesium</keyword>
<dbReference type="AlphaFoldDB" id="A0A059G0H8"/>
<dbReference type="SUPFAM" id="SSF52009">
    <property type="entry name" value="Phosphohistidine domain"/>
    <property type="match status" value="1"/>
</dbReference>
<reference evidence="15 16" key="1">
    <citation type="submission" date="2013-04" db="EMBL/GenBank/DDBJ databases">
        <title>Hyphomonas hirschiana VP5 Genome Sequencing.</title>
        <authorList>
            <person name="Lai Q."/>
            <person name="Shao Z."/>
        </authorList>
    </citation>
    <scope>NUCLEOTIDE SEQUENCE [LARGE SCALE GENOMIC DNA]</scope>
    <source>
        <strain evidence="15 16">VP5</strain>
    </source>
</reference>
<comment type="similarity">
    <text evidence="4">Belongs to the PEP-utilizing enzyme family.</text>
</comment>
<dbReference type="InterPro" id="IPR040442">
    <property type="entry name" value="Pyrv_kinase-like_dom_sf"/>
</dbReference>
<dbReference type="InterPro" id="IPR006318">
    <property type="entry name" value="PTS_EI-like"/>
</dbReference>
<sequence>MPYNLPATRVLMNNLRQVMAEEGDARSRLDQVVRIIASTMVADVCSIYHREADETLLLIATEGLKEEAVNKTRMGANEGLVGYVARTAEPIAIEDAPRHPAFSYRPETGEDPFHAFLGVPILRTGGVLGVLVVQNRTERTYRDEEIETLQTIAMVLAEIVHRIEEDQSTPQPDRRFRGQSSENLRGRIFCEGLGYGRAVLHDPVVPAARFFAADQKQETLRLTQGLKDLRTSIDRMMLIDGAALGEDPRDVMEAYRLLAHDNSWAEKLQEGVRSGLSAEASVDRARREHRAKMQAARDPYLRERLHDLEDLDNRLLRILGGDENKPQITDESSVLVARRLGPAELLEYAKTGLKGILMEEAAASSHAAIVARALSIPAIGGIEGLTTLIEQGDYVIVDAEQGQAHIRPDDAVYDAYKSRVALRSERQAVYASLKGLPAQTKDGETLSLMLNAGLDLDLDMLDQAGADGVGLFRTEFQFLVSESLPRLEDQISLYRRVLDRAAGRPVIFRTLDLGGDKVLPILNQLREENPALGWRSIRFALDHKGLFRRQLRALVRAAGEGPLTVMFPMVTTPEEFREARALLEEEVAWTLKRTGKTPSKLEIGVMLETPALAFSLSDLAGEVDFLSVGTNDLLQFFFAADRMTPSVSDRYALISPAALRFLRMVAETCKTAGIRLSVCGEATATPLAAFCFAAFGYSSLSMSASSIGPVKQALRSIDLAGFRKGLDAALEKPNGAFRNQVLGIAIEHGADIPDT</sequence>
<organism evidence="15 16">
    <name type="scientific">Hyphomonas hirschiana VP5</name>
    <dbReference type="NCBI Taxonomy" id="1280951"/>
    <lineage>
        <taxon>Bacteria</taxon>
        <taxon>Pseudomonadati</taxon>
        <taxon>Pseudomonadota</taxon>
        <taxon>Alphaproteobacteria</taxon>
        <taxon>Hyphomonadales</taxon>
        <taxon>Hyphomonadaceae</taxon>
        <taxon>Hyphomonas</taxon>
    </lineage>
</organism>
<feature type="domain" description="GAF" evidence="14">
    <location>
        <begin position="24"/>
        <end position="170"/>
    </location>
</feature>
<keyword evidence="16" id="KW-1185">Reference proteome</keyword>
<dbReference type="EMBL" id="ARYI01000001">
    <property type="protein sequence ID" value="KCZ96440.1"/>
    <property type="molecule type" value="Genomic_DNA"/>
</dbReference>
<dbReference type="Pfam" id="PF05524">
    <property type="entry name" value="PEP-utilisers_N"/>
    <property type="match status" value="1"/>
</dbReference>
<dbReference type="SMART" id="SM00065">
    <property type="entry name" value="GAF"/>
    <property type="match status" value="1"/>
</dbReference>